<dbReference type="Gene3D" id="3.40.30.10">
    <property type="entry name" value="Glutaredoxin"/>
    <property type="match status" value="1"/>
</dbReference>
<dbReference type="SUPFAM" id="SSF52833">
    <property type="entry name" value="Thioredoxin-like"/>
    <property type="match status" value="1"/>
</dbReference>
<proteinExistence type="inferred from homology"/>
<dbReference type="CDD" id="cd03022">
    <property type="entry name" value="DsbA_HCCA_Iso"/>
    <property type="match status" value="1"/>
</dbReference>
<gene>
    <name evidence="4" type="ORF">F0Q34_16000</name>
</gene>
<dbReference type="GO" id="GO:1901170">
    <property type="term" value="P:naphthalene catabolic process"/>
    <property type="evidence" value="ECO:0007669"/>
    <property type="project" value="InterPro"/>
</dbReference>
<dbReference type="EC" id="5.99.1.4" evidence="1"/>
<dbReference type="GO" id="GO:0004602">
    <property type="term" value="F:glutathione peroxidase activity"/>
    <property type="evidence" value="ECO:0007669"/>
    <property type="project" value="TreeGrafter"/>
</dbReference>
<dbReference type="InterPro" id="IPR014440">
    <property type="entry name" value="HCCAis_GSTk"/>
</dbReference>
<dbReference type="InterPro" id="IPR051924">
    <property type="entry name" value="GST_Kappa/NadH"/>
</dbReference>
<feature type="domain" description="DSBA-like thioredoxin" evidence="3">
    <location>
        <begin position="7"/>
        <end position="200"/>
    </location>
</feature>
<evidence type="ECO:0000259" key="3">
    <source>
        <dbReference type="Pfam" id="PF01323"/>
    </source>
</evidence>
<dbReference type="Pfam" id="PF01323">
    <property type="entry name" value="DSBA"/>
    <property type="match status" value="1"/>
</dbReference>
<dbReference type="InterPro" id="IPR036249">
    <property type="entry name" value="Thioredoxin-like_sf"/>
</dbReference>
<evidence type="ECO:0000313" key="5">
    <source>
        <dbReference type="Proteomes" id="UP000322110"/>
    </source>
</evidence>
<protein>
    <recommendedName>
        <fullName evidence="1">2-hydroxychromene-2-carboxylate isomerase</fullName>
        <ecNumber evidence="1">5.99.1.4</ecNumber>
    </recommendedName>
</protein>
<sequence length="203" mass="22452">MAVGLHIDYFVSLNSPWTHLGAARLEAMVARHGATLRIYPVEFGTIFSASGGLPLPKRSPQRQAYRMQELGRWRDHLGIPIHLQPRFFPADEKLAARCVIAARETIGDGPAVALAHRVLTALWEQERDTGDREVLATLIGEVGLDATSLLTLAAQERWAELRASDTQAALARGVFGAPSYVIGEEIFWGQDRLEFLDRRLAKG</sequence>
<dbReference type="InterPro" id="IPR001853">
    <property type="entry name" value="DSBA-like_thioredoxin_dom"/>
</dbReference>
<evidence type="ECO:0000256" key="2">
    <source>
        <dbReference type="PIRSR" id="PIRSR006386-1"/>
    </source>
</evidence>
<dbReference type="InterPro" id="IPR044087">
    <property type="entry name" value="NahD-like"/>
</dbReference>
<dbReference type="AlphaFoldDB" id="A0A5B2TEC6"/>
<accession>A0A5B2TEC6</accession>
<keyword evidence="1 4" id="KW-0413">Isomerase</keyword>
<comment type="caution">
    <text evidence="4">The sequence shown here is derived from an EMBL/GenBank/DDBJ whole genome shotgun (WGS) entry which is preliminary data.</text>
</comment>
<evidence type="ECO:0000313" key="4">
    <source>
        <dbReference type="EMBL" id="KAA2212150.1"/>
    </source>
</evidence>
<evidence type="ECO:0000256" key="1">
    <source>
        <dbReference type="PIRNR" id="PIRNR006386"/>
    </source>
</evidence>
<organism evidence="4 5">
    <name type="scientific">Teichococcus oryzae</name>
    <dbReference type="NCBI Taxonomy" id="1608942"/>
    <lineage>
        <taxon>Bacteria</taxon>
        <taxon>Pseudomonadati</taxon>
        <taxon>Pseudomonadota</taxon>
        <taxon>Alphaproteobacteria</taxon>
        <taxon>Acetobacterales</taxon>
        <taxon>Roseomonadaceae</taxon>
        <taxon>Roseomonas</taxon>
    </lineage>
</organism>
<dbReference type="GO" id="GO:0004364">
    <property type="term" value="F:glutathione transferase activity"/>
    <property type="evidence" value="ECO:0007669"/>
    <property type="project" value="TreeGrafter"/>
</dbReference>
<dbReference type="PANTHER" id="PTHR42943:SF13">
    <property type="entry name" value="GLUTATHIONE S-TRANSFERASE KAPPA-RELATED"/>
    <property type="match status" value="1"/>
</dbReference>
<keyword evidence="5" id="KW-1185">Reference proteome</keyword>
<feature type="active site" description="Nucleophile" evidence="2">
    <location>
        <position position="15"/>
    </location>
</feature>
<dbReference type="GO" id="GO:0006749">
    <property type="term" value="P:glutathione metabolic process"/>
    <property type="evidence" value="ECO:0007669"/>
    <property type="project" value="TreeGrafter"/>
</dbReference>
<reference evidence="4 5" key="1">
    <citation type="journal article" date="2015" name="Int. J. Syst. Evol. Microbiol.">
        <title>Roseomonas oryzae sp. nov., isolated from paddy rhizosphere soil.</title>
        <authorList>
            <person name="Ramaprasad E.V."/>
            <person name="Sasikala Ch."/>
            <person name="Ramana Ch.V."/>
        </authorList>
    </citation>
    <scope>NUCLEOTIDE SEQUENCE [LARGE SCALE GENOMIC DNA]</scope>
    <source>
        <strain evidence="4 5">KCTC 42542</strain>
    </source>
</reference>
<dbReference type="PANTHER" id="PTHR42943">
    <property type="entry name" value="GLUTATHIONE S-TRANSFERASE KAPPA"/>
    <property type="match status" value="1"/>
</dbReference>
<dbReference type="GO" id="GO:0018845">
    <property type="term" value="F:2-hydroxychromene-2-carboxylate isomerase activity"/>
    <property type="evidence" value="ECO:0007669"/>
    <property type="project" value="UniProtKB-UniRule"/>
</dbReference>
<dbReference type="EMBL" id="VUKA01000010">
    <property type="protein sequence ID" value="KAA2212150.1"/>
    <property type="molecule type" value="Genomic_DNA"/>
</dbReference>
<dbReference type="PIRSF" id="PIRSF006386">
    <property type="entry name" value="HCCAis_GSTk"/>
    <property type="match status" value="1"/>
</dbReference>
<name>A0A5B2TEC6_9PROT</name>
<comment type="catalytic activity">
    <reaction evidence="1">
        <text>2-hydroxychromene-2-carboxylate = (3E)-4-(2-hydroxyphenyl)-2-oxobut-3-enoate</text>
        <dbReference type="Rhea" id="RHEA:27401"/>
        <dbReference type="ChEBI" id="CHEBI:59350"/>
        <dbReference type="ChEBI" id="CHEBI:59353"/>
        <dbReference type="EC" id="5.99.1.4"/>
    </reaction>
</comment>
<comment type="similarity">
    <text evidence="1">Belongs to the GST superfamily. NadH family.</text>
</comment>
<dbReference type="Proteomes" id="UP000322110">
    <property type="component" value="Unassembled WGS sequence"/>
</dbReference>